<evidence type="ECO:0000313" key="3">
    <source>
        <dbReference type="Proteomes" id="UP000284706"/>
    </source>
</evidence>
<feature type="compositionally biased region" description="Basic residues" evidence="1">
    <location>
        <begin position="30"/>
        <end position="40"/>
    </location>
</feature>
<evidence type="ECO:0000313" key="2">
    <source>
        <dbReference type="EMBL" id="PPQ74124.1"/>
    </source>
</evidence>
<protein>
    <submittedName>
        <fullName evidence="2">Uncharacterized protein</fullName>
    </submittedName>
</protein>
<comment type="caution">
    <text evidence="2">The sequence shown here is derived from an EMBL/GenBank/DDBJ whole genome shotgun (WGS) entry which is preliminary data.</text>
</comment>
<name>A0A409W6I4_9AGAR</name>
<sequence length="97" mass="10460">MADVGSGHAAANKGMFRSTAWARLASSSQSRRHGSHRASGRRRDQALSPVLSEVPLMPLPGICPYLDIPPTPYVVRRTSAIDRSVTPCLLPFSCNEA</sequence>
<accession>A0A409W6I4</accession>
<dbReference type="Proteomes" id="UP000284706">
    <property type="component" value="Unassembled WGS sequence"/>
</dbReference>
<gene>
    <name evidence="2" type="ORF">CVT26_007215</name>
</gene>
<organism evidence="2 3">
    <name type="scientific">Gymnopilus dilepis</name>
    <dbReference type="NCBI Taxonomy" id="231916"/>
    <lineage>
        <taxon>Eukaryota</taxon>
        <taxon>Fungi</taxon>
        <taxon>Dikarya</taxon>
        <taxon>Basidiomycota</taxon>
        <taxon>Agaricomycotina</taxon>
        <taxon>Agaricomycetes</taxon>
        <taxon>Agaricomycetidae</taxon>
        <taxon>Agaricales</taxon>
        <taxon>Agaricineae</taxon>
        <taxon>Hymenogastraceae</taxon>
        <taxon>Gymnopilus</taxon>
    </lineage>
</organism>
<keyword evidence="3" id="KW-1185">Reference proteome</keyword>
<evidence type="ECO:0000256" key="1">
    <source>
        <dbReference type="SAM" id="MobiDB-lite"/>
    </source>
</evidence>
<reference evidence="2 3" key="1">
    <citation type="journal article" date="2018" name="Evol. Lett.">
        <title>Horizontal gene cluster transfer increased hallucinogenic mushroom diversity.</title>
        <authorList>
            <person name="Reynolds H.T."/>
            <person name="Vijayakumar V."/>
            <person name="Gluck-Thaler E."/>
            <person name="Korotkin H.B."/>
            <person name="Matheny P.B."/>
            <person name="Slot J.C."/>
        </authorList>
    </citation>
    <scope>NUCLEOTIDE SEQUENCE [LARGE SCALE GENOMIC DNA]</scope>
    <source>
        <strain evidence="2 3">SRW20</strain>
    </source>
</reference>
<dbReference type="InParanoid" id="A0A409W6I4"/>
<proteinExistence type="predicted"/>
<dbReference type="AlphaFoldDB" id="A0A409W6I4"/>
<feature type="region of interest" description="Disordered" evidence="1">
    <location>
        <begin position="23"/>
        <end position="49"/>
    </location>
</feature>
<dbReference type="EMBL" id="NHYE01005362">
    <property type="protein sequence ID" value="PPQ74124.1"/>
    <property type="molecule type" value="Genomic_DNA"/>
</dbReference>